<evidence type="ECO:0000313" key="4">
    <source>
        <dbReference type="Proteomes" id="UP001321542"/>
    </source>
</evidence>
<organism evidence="3 4">
    <name type="scientific">Streptomyces graminofaciens</name>
    <dbReference type="NCBI Taxonomy" id="68212"/>
    <lineage>
        <taxon>Bacteria</taxon>
        <taxon>Bacillati</taxon>
        <taxon>Actinomycetota</taxon>
        <taxon>Actinomycetes</taxon>
        <taxon>Kitasatosporales</taxon>
        <taxon>Streptomycetaceae</taxon>
        <taxon>Streptomyces</taxon>
    </lineage>
</organism>
<feature type="region of interest" description="Disordered" evidence="1">
    <location>
        <begin position="98"/>
        <end position="119"/>
    </location>
</feature>
<reference evidence="3 4" key="2">
    <citation type="journal article" date="2023" name="ChemBioChem">
        <title>Acyltransferase Domain Exchange between Two Independent Type I Polyketide Synthases in the Same Producer Strain of Macrolide Antibiotics.</title>
        <authorList>
            <person name="Kudo F."/>
            <person name="Kishikawa K."/>
            <person name="Tsuboi K."/>
            <person name="Kido T."/>
            <person name="Usui T."/>
            <person name="Hashimoto J."/>
            <person name="Shin-Ya K."/>
            <person name="Miyanaga A."/>
            <person name="Eguchi T."/>
        </authorList>
    </citation>
    <scope>NUCLEOTIDE SEQUENCE [LARGE SCALE GENOMIC DNA]</scope>
    <source>
        <strain evidence="3 4">A-8890</strain>
    </source>
</reference>
<dbReference type="EMBL" id="AP018448">
    <property type="protein sequence ID" value="BBC29683.1"/>
    <property type="molecule type" value="Genomic_DNA"/>
</dbReference>
<reference evidence="3 4" key="1">
    <citation type="journal article" date="2010" name="ChemBioChem">
        <title>Cloning and characterization of the biosynthetic gene cluster of 16-membered macrolide antibiotic FD-891: involvement of a dual functional cytochrome P450 monooxygenase catalyzing epoxidation and hydroxylation.</title>
        <authorList>
            <person name="Kudo F."/>
            <person name="Motegi A."/>
            <person name="Mizoue K."/>
            <person name="Eguchi T."/>
        </authorList>
    </citation>
    <scope>NUCLEOTIDE SEQUENCE [LARGE SCALE GENOMIC DNA]</scope>
    <source>
        <strain evidence="3 4">A-8890</strain>
    </source>
</reference>
<keyword evidence="4" id="KW-1185">Reference proteome</keyword>
<dbReference type="Pfam" id="PF20469">
    <property type="entry name" value="OLD-like_TOPRIM"/>
    <property type="match status" value="1"/>
</dbReference>
<name>A0ABM7F1P2_9ACTN</name>
<sequence length="119" mass="12920">MAIVEGDAEAILLPALAQAVGRSFSECGVSVVNVGGVGLFRYSRILQRDGEQIPVTVACIRDRDLFPAGTSAEMRKKLKCSAEMLTSASRRGDVRARFEESAHAEGRPARLRRATGSWR</sequence>
<protein>
    <recommendedName>
        <fullName evidence="2">OLD protein-like TOPRIM domain-containing protein</fullName>
    </recommendedName>
</protein>
<evidence type="ECO:0000256" key="1">
    <source>
        <dbReference type="SAM" id="MobiDB-lite"/>
    </source>
</evidence>
<evidence type="ECO:0000259" key="2">
    <source>
        <dbReference type="Pfam" id="PF20469"/>
    </source>
</evidence>
<dbReference type="Proteomes" id="UP001321542">
    <property type="component" value="Chromosome"/>
</dbReference>
<dbReference type="InterPro" id="IPR034139">
    <property type="entry name" value="TOPRIM_OLD"/>
</dbReference>
<feature type="domain" description="OLD protein-like TOPRIM" evidence="2">
    <location>
        <begin position="3"/>
        <end position="64"/>
    </location>
</feature>
<gene>
    <name evidence="3" type="ORF">SGFS_009770</name>
</gene>
<evidence type="ECO:0000313" key="3">
    <source>
        <dbReference type="EMBL" id="BBC29683.1"/>
    </source>
</evidence>
<proteinExistence type="predicted"/>
<feature type="compositionally biased region" description="Basic and acidic residues" evidence="1">
    <location>
        <begin position="98"/>
        <end position="108"/>
    </location>
</feature>
<accession>A0ABM7F1P2</accession>